<comment type="similarity">
    <text evidence="4">Belongs to the BamB family.</text>
</comment>
<evidence type="ECO:0000256" key="2">
    <source>
        <dbReference type="ARBA" id="ARBA00023136"/>
    </source>
</evidence>
<keyword evidence="4" id="KW-0449">Lipoprotein</keyword>
<evidence type="ECO:0000259" key="5">
    <source>
        <dbReference type="Pfam" id="PF13360"/>
    </source>
</evidence>
<keyword evidence="4" id="KW-0564">Palmitate</keyword>
<dbReference type="GO" id="GO:0009279">
    <property type="term" value="C:cell outer membrane"/>
    <property type="evidence" value="ECO:0007669"/>
    <property type="project" value="UniProtKB-SubCell"/>
</dbReference>
<dbReference type="EMBL" id="FN543104">
    <property type="protein sequence ID" value="CBA29634.1"/>
    <property type="molecule type" value="Genomic_DNA"/>
</dbReference>
<evidence type="ECO:0000256" key="1">
    <source>
        <dbReference type="ARBA" id="ARBA00022729"/>
    </source>
</evidence>
<dbReference type="SUPFAM" id="SSF50998">
    <property type="entry name" value="Quinoprotein alcohol dehydrogenase-like"/>
    <property type="match status" value="1"/>
</dbReference>
<dbReference type="GO" id="GO:0051205">
    <property type="term" value="P:protein insertion into membrane"/>
    <property type="evidence" value="ECO:0007669"/>
    <property type="project" value="UniProtKB-UniRule"/>
</dbReference>
<name>C9YB12_CURXX</name>
<feature type="domain" description="Pyrrolo-quinoline quinone repeat" evidence="5">
    <location>
        <begin position="70"/>
        <end position="297"/>
    </location>
</feature>
<evidence type="ECO:0000313" key="6">
    <source>
        <dbReference type="EMBL" id="CBA29634.1"/>
    </source>
</evidence>
<dbReference type="GO" id="GO:0043165">
    <property type="term" value="P:Gram-negative-bacterium-type cell outer membrane assembly"/>
    <property type="evidence" value="ECO:0007669"/>
    <property type="project" value="UniProtKB-UniRule"/>
</dbReference>
<comment type="subunit">
    <text evidence="4">Part of the Bam complex.</text>
</comment>
<dbReference type="PANTHER" id="PTHR34512:SF30">
    <property type="entry name" value="OUTER MEMBRANE PROTEIN ASSEMBLY FACTOR BAMB"/>
    <property type="match status" value="1"/>
</dbReference>
<keyword evidence="2 4" id="KW-0472">Membrane</keyword>
<dbReference type="Gene3D" id="2.130.10.10">
    <property type="entry name" value="YVTN repeat-like/Quinoprotein amine dehydrogenase"/>
    <property type="match status" value="1"/>
</dbReference>
<dbReference type="AlphaFoldDB" id="C9YB12"/>
<dbReference type="NCBIfam" id="TIGR03300">
    <property type="entry name" value="assembly_YfgL"/>
    <property type="match status" value="1"/>
</dbReference>
<dbReference type="InterPro" id="IPR002372">
    <property type="entry name" value="PQQ_rpt_dom"/>
</dbReference>
<organism evidence="6">
    <name type="scientific">Curvibacter symbiont subsp. Hydra magnipapillata</name>
    <dbReference type="NCBI Taxonomy" id="667019"/>
    <lineage>
        <taxon>Bacteria</taxon>
        <taxon>Pseudomonadati</taxon>
        <taxon>Pseudomonadota</taxon>
        <taxon>Betaproteobacteria</taxon>
        <taxon>Burkholderiales</taxon>
        <taxon>Comamonadaceae</taxon>
        <taxon>Curvibacter</taxon>
    </lineage>
</organism>
<evidence type="ECO:0000256" key="4">
    <source>
        <dbReference type="HAMAP-Rule" id="MF_00923"/>
    </source>
</evidence>
<dbReference type="InterPro" id="IPR018391">
    <property type="entry name" value="PQQ_b-propeller_rpt"/>
</dbReference>
<proteinExistence type="inferred from homology"/>
<accession>C9YB12</accession>
<dbReference type="InterPro" id="IPR011047">
    <property type="entry name" value="Quinoprotein_ADH-like_sf"/>
</dbReference>
<comment type="function">
    <text evidence="4">Part of the outer membrane protein assembly complex, which is involved in assembly and insertion of beta-barrel proteins into the outer membrane.</text>
</comment>
<dbReference type="PROSITE" id="PS51257">
    <property type="entry name" value="PROKAR_LIPOPROTEIN"/>
    <property type="match status" value="1"/>
</dbReference>
<gene>
    <name evidence="4" type="primary">bamB</name>
    <name evidence="6" type="ORF">Csp_A13130</name>
</gene>
<protein>
    <recommendedName>
        <fullName evidence="4">Outer membrane protein assembly factor BamB</fullName>
    </recommendedName>
</protein>
<evidence type="ECO:0000256" key="3">
    <source>
        <dbReference type="ARBA" id="ARBA00023237"/>
    </source>
</evidence>
<reference evidence="6" key="1">
    <citation type="journal article" date="2010" name="Nature">
        <title>The dynamic genome of Hydra.</title>
        <authorList>
            <person name="Chapman J.A."/>
            <person name="Kirkness E.F."/>
            <person name="Simakov O."/>
            <person name="Hampson S.E."/>
            <person name="Mitros T."/>
            <person name="Weinmaier T."/>
            <person name="Rattei T."/>
            <person name="Balasubramanian P.G."/>
            <person name="Borman J."/>
            <person name="Busam D."/>
            <person name="Disbennett K."/>
            <person name="Pfannkoch C."/>
            <person name="Sumin N."/>
            <person name="Sutton G."/>
            <person name="Viswanathan L."/>
            <person name="Walenz B."/>
            <person name="Goodstein D.M."/>
            <person name="Hellsten U."/>
            <person name="Kawashima T."/>
            <person name="Prochnik S.E."/>
            <person name="Putnam N.H."/>
            <person name="Shu S."/>
            <person name="Blumberg B."/>
            <person name="Dana C.E."/>
            <person name="Gee L."/>
            <person name="Kibler D.F."/>
            <person name="Law L."/>
            <person name="Lindgens D."/>
            <person name="Martinez D.E."/>
            <person name="Peng J."/>
            <person name="Wigge P.A."/>
            <person name="Bertulat B."/>
            <person name="Guder C."/>
            <person name="Nakamura Y."/>
            <person name="Ozbek S."/>
            <person name="Watanabe H."/>
            <person name="Khalturin K."/>
            <person name="Hemmrich G."/>
            <person name="Franke A."/>
            <person name="Augustin R."/>
            <person name="Fraune S."/>
            <person name="Hayakawa E."/>
            <person name="Hayakawa S."/>
            <person name="Hirose M."/>
            <person name="Hwang J."/>
            <person name="Ikeo K."/>
            <person name="Nishimiya-Fujisawa C."/>
            <person name="Ogura A."/>
            <person name="Takahashi T."/>
            <person name="Steinmetz P.R."/>
            <person name="Zhang X."/>
            <person name="Aufschnaiter R."/>
            <person name="Eder M.K."/>
            <person name="Gorny A.K."/>
            <person name="Salvenmoser W."/>
            <person name="Heimberg A.M."/>
            <person name="Wheeler B.M."/>
            <person name="Peterson K.J."/>
            <person name="Boettger A."/>
            <person name="Tischler P."/>
            <person name="Wolf A."/>
            <person name="Gojobori T."/>
            <person name="Remington K.A."/>
            <person name="Strausberg R.L."/>
            <person name="Venter J."/>
            <person name="Technau U."/>
            <person name="Hobmayer B."/>
            <person name="Bosch T.C."/>
            <person name="Holstein T.W."/>
            <person name="Fujisawa T."/>
            <person name="Bode H.R."/>
            <person name="David C.N."/>
            <person name="Rokhsar D.S."/>
            <person name="Steele R.E."/>
        </authorList>
    </citation>
    <scope>NUCLEOTIDE SEQUENCE</scope>
</reference>
<dbReference type="InterPro" id="IPR017687">
    <property type="entry name" value="BamB"/>
</dbReference>
<keyword evidence="1 4" id="KW-0732">Signal</keyword>
<dbReference type="Pfam" id="PF13360">
    <property type="entry name" value="PQQ_2"/>
    <property type="match status" value="1"/>
</dbReference>
<comment type="subcellular location">
    <subcellularLocation>
        <location evidence="4">Cell outer membrane</location>
        <topology evidence="4">Lipid-anchor</topology>
    </subcellularLocation>
</comment>
<dbReference type="SMART" id="SM00564">
    <property type="entry name" value="PQQ"/>
    <property type="match status" value="3"/>
</dbReference>
<dbReference type="PANTHER" id="PTHR34512">
    <property type="entry name" value="CELL SURFACE PROTEIN"/>
    <property type="match status" value="1"/>
</dbReference>
<sequence length="372" mass="39058">MRRTADFLMVGVMAFVLAGCAGPSKPKPAELAPAASLLAVKKVWSSSIGEVGFPLDVKLVGSDVYVASSSGSIFSLDSDTGVVRWTSDIGKKISAGVGADGEKTAVVTTDGELVVLQKGKRIWQQKLTSVAVTPPLVAGGRVFVITPDRTLIAFDSETGKRLWQQQRGSDSLVLDRAAVLFPVGDTLVAGIGGWLVGLNPLTGIQRWEIPVSVSRGTNEVDRLVDLMPGISRLGSDVCLRAYQNAVACVSLANQKVIWSRAANGFTGVSGDDKLVFGTEADGRLVAWRRADGEVAWQLASLKWRDLGTPLLLGETLAVPDSAGLVHLLSKTDGSSLGRLVLDGSPLGASPVLAGKTLVVVTQKGGIFAFRPE</sequence>
<dbReference type="HAMAP" id="MF_00923">
    <property type="entry name" value="OM_assembly_BamB"/>
    <property type="match status" value="1"/>
</dbReference>
<dbReference type="InterPro" id="IPR015943">
    <property type="entry name" value="WD40/YVTN_repeat-like_dom_sf"/>
</dbReference>
<keyword evidence="3 4" id="KW-0998">Cell outer membrane</keyword>